<feature type="compositionally biased region" description="Acidic residues" evidence="2">
    <location>
        <begin position="248"/>
        <end position="259"/>
    </location>
</feature>
<dbReference type="InterPro" id="IPR010998">
    <property type="entry name" value="Integrase_recombinase_N"/>
</dbReference>
<dbReference type="Proteomes" id="UP001190700">
    <property type="component" value="Unassembled WGS sequence"/>
</dbReference>
<gene>
    <name evidence="4" type="ORF">CYMTET_48615</name>
</gene>
<feature type="transmembrane region" description="Helical" evidence="3">
    <location>
        <begin position="588"/>
        <end position="605"/>
    </location>
</feature>
<keyword evidence="3" id="KW-1133">Transmembrane helix</keyword>
<evidence type="ECO:0000313" key="5">
    <source>
        <dbReference type="Proteomes" id="UP001190700"/>
    </source>
</evidence>
<keyword evidence="3" id="KW-0812">Transmembrane</keyword>
<reference evidence="4 5" key="1">
    <citation type="journal article" date="2015" name="Genome Biol. Evol.">
        <title>Comparative Genomics of a Bacterivorous Green Alga Reveals Evolutionary Causalities and Consequences of Phago-Mixotrophic Mode of Nutrition.</title>
        <authorList>
            <person name="Burns J.A."/>
            <person name="Paasch A."/>
            <person name="Narechania A."/>
            <person name="Kim E."/>
        </authorList>
    </citation>
    <scope>NUCLEOTIDE SEQUENCE [LARGE SCALE GENOMIC DNA]</scope>
    <source>
        <strain evidence="4 5">PLY_AMNH</strain>
    </source>
</reference>
<dbReference type="Gene3D" id="1.10.150.130">
    <property type="match status" value="1"/>
</dbReference>
<evidence type="ECO:0000256" key="2">
    <source>
        <dbReference type="SAM" id="MobiDB-lite"/>
    </source>
</evidence>
<keyword evidence="5" id="KW-1185">Reference proteome</keyword>
<feature type="region of interest" description="Disordered" evidence="2">
    <location>
        <begin position="13"/>
        <end position="33"/>
    </location>
</feature>
<evidence type="ECO:0000256" key="3">
    <source>
        <dbReference type="SAM" id="Phobius"/>
    </source>
</evidence>
<proteinExistence type="predicted"/>
<dbReference type="SUPFAM" id="SSF47823">
    <property type="entry name" value="lambda integrase-like, N-terminal domain"/>
    <property type="match status" value="1"/>
</dbReference>
<comment type="caution">
    <text evidence="4">The sequence shown here is derived from an EMBL/GenBank/DDBJ whole genome shotgun (WGS) entry which is preliminary data.</text>
</comment>
<keyword evidence="1" id="KW-0238">DNA-binding</keyword>
<organism evidence="4 5">
    <name type="scientific">Cymbomonas tetramitiformis</name>
    <dbReference type="NCBI Taxonomy" id="36881"/>
    <lineage>
        <taxon>Eukaryota</taxon>
        <taxon>Viridiplantae</taxon>
        <taxon>Chlorophyta</taxon>
        <taxon>Pyramimonadophyceae</taxon>
        <taxon>Pyramimonadales</taxon>
        <taxon>Pyramimonadaceae</taxon>
        <taxon>Cymbomonas</taxon>
    </lineage>
</organism>
<evidence type="ECO:0000313" key="4">
    <source>
        <dbReference type="EMBL" id="KAK3241645.1"/>
    </source>
</evidence>
<feature type="region of interest" description="Disordered" evidence="2">
    <location>
        <begin position="158"/>
        <end position="186"/>
    </location>
</feature>
<keyword evidence="3" id="KW-0472">Membrane</keyword>
<protein>
    <submittedName>
        <fullName evidence="4">Uncharacterized protein</fullName>
    </submittedName>
</protein>
<feature type="region of interest" description="Disordered" evidence="2">
    <location>
        <begin position="244"/>
        <end position="332"/>
    </location>
</feature>
<dbReference type="AlphaFoldDB" id="A0AAE0EWL7"/>
<dbReference type="GO" id="GO:0003677">
    <property type="term" value="F:DNA binding"/>
    <property type="evidence" value="ECO:0007669"/>
    <property type="project" value="UniProtKB-KW"/>
</dbReference>
<accession>A0AAE0EWL7</accession>
<name>A0AAE0EWL7_9CHLO</name>
<sequence>MVEAAVAAALAGRDPVSKGGGSKGRDPPASLRDVTRASVGRRLGWTWTECERVITEIRVAAARQAADLARVRHAFGRHPAGRVEPWEFELVDDRFPACKQEQCGLEELHENRKVRTKHLYAYIELAMQELASMQRALAGVPGITQPSFDEEWAAAAATSRKRRAVRQPRESDGEDSEGEEKKRAAVKARFGSLRTATDEELRRALDGSLAVKDIMRPPGETAAPARPILPAGGALRGMDIRVSRPGGDYEEEGEVEAGLEEGANAGGEGQALPDLRRGRGGAGGGKGRDAVKTDGEIVAEPEAEHAEDVTMASDDREPEPAGETREMQVEDAEPWRKLESLLGLLAFCAHVVWGLSLYTRQRFALVAATSGRSRVAVSTGVMQDLKVVERVIRLYNGRKVVLHMEDVHEDAFATDASLRKGMGGHCQPDYFLVSWEDSAEMPQRDFYPFTSKAKSHINYLELFADGAYAESTLRSYDTGVKAFLTFCVRFACLGTLEPLLPGSDATLARFIAFSAWFVQPGTIKSYLAGVRPLHLQQGVEWAPVAHRFWEAAALQGVRRTWDQPARPVMPITLRDLARMAEFADMETITGLALWAAILVGFYGLFRKDNLTVGKSQAWNARGALVREDVLSAEAGDSVEGRGKRGALVPISHAVLVAGLKKLAEQVGLDPARLGGSVSEE</sequence>
<evidence type="ECO:0000256" key="1">
    <source>
        <dbReference type="ARBA" id="ARBA00023125"/>
    </source>
</evidence>
<feature type="compositionally biased region" description="Basic and acidic residues" evidence="2">
    <location>
        <begin position="286"/>
        <end position="295"/>
    </location>
</feature>
<feature type="compositionally biased region" description="Basic and acidic residues" evidence="2">
    <location>
        <begin position="302"/>
        <end position="332"/>
    </location>
</feature>
<dbReference type="EMBL" id="LGRX02033349">
    <property type="protein sequence ID" value="KAK3241645.1"/>
    <property type="molecule type" value="Genomic_DNA"/>
</dbReference>